<keyword evidence="7" id="KW-0378">Hydrolase</keyword>
<dbReference type="InterPro" id="IPR044929">
    <property type="entry name" value="DNA/RNA_non-sp_Endonuclease_sf"/>
</dbReference>
<dbReference type="GO" id="GO:0046872">
    <property type="term" value="F:metal ion binding"/>
    <property type="evidence" value="ECO:0007669"/>
    <property type="project" value="UniProtKB-KW"/>
</dbReference>
<protein>
    <submittedName>
        <fullName evidence="7">Endonuclease G</fullName>
    </submittedName>
</protein>
<proteinExistence type="predicted"/>
<dbReference type="SMART" id="SM00477">
    <property type="entry name" value="NUC"/>
    <property type="match status" value="1"/>
</dbReference>
<reference evidence="7 8" key="1">
    <citation type="submission" date="2020-07" db="EMBL/GenBank/DDBJ databases">
        <title>Genomic Encyclopedia of Archaeal and Bacterial Type Strains, Phase II (KMG-II): from individual species to whole genera.</title>
        <authorList>
            <person name="Goeker M."/>
        </authorList>
    </citation>
    <scope>NUCLEOTIDE SEQUENCE [LARGE SCALE GENOMIC DNA]</scope>
    <source>
        <strain evidence="7 8">DSM 21226</strain>
    </source>
</reference>
<dbReference type="RefSeq" id="WP_218897744.1">
    <property type="nucleotide sequence ID" value="NZ_JACCFH010000001.1"/>
</dbReference>
<dbReference type="SMART" id="SM00892">
    <property type="entry name" value="Endonuclease_NS"/>
    <property type="match status" value="1"/>
</dbReference>
<accession>A0A7Y9U548</accession>
<dbReference type="SUPFAM" id="SSF54060">
    <property type="entry name" value="His-Me finger endonucleases"/>
    <property type="match status" value="1"/>
</dbReference>
<dbReference type="Pfam" id="PF01223">
    <property type="entry name" value="Endonuclease_NS"/>
    <property type="match status" value="1"/>
</dbReference>
<sequence>MAAAEGFGRALRLLAGLGFAVLLAACGGGDEDPGEDTTPVPTVYPAPNGPVATDRVIRQDYGGYQLTYDCTTHTALQYSYTLGFDDGTVARPTSFKLDPTLPEGCGQQTTANSYAAAIHPGYDRGHLVSSNHMDYNADYILRANYMTNIVPQVATFNRNVWLDAENVAECYRDIAPVQVYGGVVYSDPTNDWFLASHGIRTPEFFWKAILTTDPATGAAKAIAWYIPNVEGLTALDPYLVSIDELERLVGTGLVGITAPAAVKAMKPATSWPLPAGCNYT</sequence>
<dbReference type="PANTHER" id="PTHR13966">
    <property type="entry name" value="ENDONUCLEASE RELATED"/>
    <property type="match status" value="1"/>
</dbReference>
<evidence type="ECO:0000256" key="1">
    <source>
        <dbReference type="PIRSR" id="PIRSR640255-1"/>
    </source>
</evidence>
<dbReference type="EMBL" id="JACCFH010000001">
    <property type="protein sequence ID" value="NYG32578.1"/>
    <property type="molecule type" value="Genomic_DNA"/>
</dbReference>
<dbReference type="InterPro" id="IPR044925">
    <property type="entry name" value="His-Me_finger_sf"/>
</dbReference>
<dbReference type="Gene3D" id="3.40.570.10">
    <property type="entry name" value="Extracellular Endonuclease, subunit A"/>
    <property type="match status" value="1"/>
</dbReference>
<feature type="region of interest" description="Disordered" evidence="3">
    <location>
        <begin position="30"/>
        <end position="49"/>
    </location>
</feature>
<feature type="domain" description="DNA/RNA non-specific endonuclease/pyrophosphatase/phosphodiesterase" evidence="6">
    <location>
        <begin position="60"/>
        <end position="260"/>
    </location>
</feature>
<evidence type="ECO:0000313" key="7">
    <source>
        <dbReference type="EMBL" id="NYG32578.1"/>
    </source>
</evidence>
<evidence type="ECO:0000256" key="3">
    <source>
        <dbReference type="SAM" id="MobiDB-lite"/>
    </source>
</evidence>
<dbReference type="InterPro" id="IPR020821">
    <property type="entry name" value="ENPP1-3/EXOG-like_nuc-like"/>
</dbReference>
<comment type="caution">
    <text evidence="7">The sequence shown here is derived from an EMBL/GenBank/DDBJ whole genome shotgun (WGS) entry which is preliminary data.</text>
</comment>
<keyword evidence="4" id="KW-0732">Signal</keyword>
<dbReference type="GO" id="GO:0004519">
    <property type="term" value="F:endonuclease activity"/>
    <property type="evidence" value="ECO:0007669"/>
    <property type="project" value="UniProtKB-KW"/>
</dbReference>
<evidence type="ECO:0000259" key="5">
    <source>
        <dbReference type="SMART" id="SM00477"/>
    </source>
</evidence>
<feature type="signal peptide" evidence="4">
    <location>
        <begin position="1"/>
        <end position="24"/>
    </location>
</feature>
<keyword evidence="7" id="KW-0255">Endonuclease</keyword>
<organism evidence="7 8">
    <name type="scientific">Sphaerotilus montanus</name>
    <dbReference type="NCBI Taxonomy" id="522889"/>
    <lineage>
        <taxon>Bacteria</taxon>
        <taxon>Pseudomonadati</taxon>
        <taxon>Pseudomonadota</taxon>
        <taxon>Betaproteobacteria</taxon>
        <taxon>Burkholderiales</taxon>
        <taxon>Sphaerotilaceae</taxon>
        <taxon>Sphaerotilus</taxon>
    </lineage>
</organism>
<keyword evidence="8" id="KW-1185">Reference proteome</keyword>
<dbReference type="GO" id="GO:0003676">
    <property type="term" value="F:nucleic acid binding"/>
    <property type="evidence" value="ECO:0007669"/>
    <property type="project" value="InterPro"/>
</dbReference>
<keyword evidence="7" id="KW-0540">Nuclease</keyword>
<gene>
    <name evidence="7" type="ORF">BDD16_001564</name>
</gene>
<name>A0A7Y9U548_9BURK</name>
<dbReference type="GO" id="GO:0016787">
    <property type="term" value="F:hydrolase activity"/>
    <property type="evidence" value="ECO:0007669"/>
    <property type="project" value="InterPro"/>
</dbReference>
<feature type="active site" description="Proton acceptor" evidence="1">
    <location>
        <position position="126"/>
    </location>
</feature>
<dbReference type="InterPro" id="IPR001604">
    <property type="entry name" value="Endo_G_ENPP1-like_dom"/>
</dbReference>
<keyword evidence="2" id="KW-0479">Metal-binding</keyword>
<dbReference type="Proteomes" id="UP000518288">
    <property type="component" value="Unassembled WGS sequence"/>
</dbReference>
<feature type="binding site" evidence="2">
    <location>
        <position position="157"/>
    </location>
    <ligand>
        <name>Mg(2+)</name>
        <dbReference type="ChEBI" id="CHEBI:18420"/>
        <note>catalytic</note>
    </ligand>
</feature>
<dbReference type="PANTHER" id="PTHR13966:SF5">
    <property type="entry name" value="ENDONUCLEASE G, MITOCHONDRIAL"/>
    <property type="match status" value="1"/>
</dbReference>
<feature type="domain" description="ENPP1-3/EXOG-like endonuclease/phosphodiesterase" evidence="5">
    <location>
        <begin position="61"/>
        <end position="260"/>
    </location>
</feature>
<dbReference type="InterPro" id="IPR040255">
    <property type="entry name" value="Non-specific_endonuclease"/>
</dbReference>
<dbReference type="AlphaFoldDB" id="A0A7Y9U548"/>
<evidence type="ECO:0000256" key="4">
    <source>
        <dbReference type="SAM" id="SignalP"/>
    </source>
</evidence>
<feature type="chain" id="PRO_5030804687" evidence="4">
    <location>
        <begin position="25"/>
        <end position="280"/>
    </location>
</feature>
<evidence type="ECO:0000259" key="6">
    <source>
        <dbReference type="SMART" id="SM00892"/>
    </source>
</evidence>
<evidence type="ECO:0000313" key="8">
    <source>
        <dbReference type="Proteomes" id="UP000518288"/>
    </source>
</evidence>
<evidence type="ECO:0000256" key="2">
    <source>
        <dbReference type="PIRSR" id="PIRSR640255-2"/>
    </source>
</evidence>